<accession>A0A2I0V8T1</accession>
<name>A0A2I0V8T1_9ASPA</name>
<dbReference type="Proteomes" id="UP000233837">
    <property type="component" value="Unassembled WGS sequence"/>
</dbReference>
<keyword evidence="2" id="KW-1185">Reference proteome</keyword>
<dbReference type="EMBL" id="KZ505343">
    <property type="protein sequence ID" value="PKU59817.1"/>
    <property type="molecule type" value="Genomic_DNA"/>
</dbReference>
<proteinExistence type="predicted"/>
<organism evidence="1 2">
    <name type="scientific">Dendrobium catenatum</name>
    <dbReference type="NCBI Taxonomy" id="906689"/>
    <lineage>
        <taxon>Eukaryota</taxon>
        <taxon>Viridiplantae</taxon>
        <taxon>Streptophyta</taxon>
        <taxon>Embryophyta</taxon>
        <taxon>Tracheophyta</taxon>
        <taxon>Spermatophyta</taxon>
        <taxon>Magnoliopsida</taxon>
        <taxon>Liliopsida</taxon>
        <taxon>Asparagales</taxon>
        <taxon>Orchidaceae</taxon>
        <taxon>Epidendroideae</taxon>
        <taxon>Malaxideae</taxon>
        <taxon>Dendrobiinae</taxon>
        <taxon>Dendrobium</taxon>
    </lineage>
</organism>
<reference evidence="1 2" key="2">
    <citation type="journal article" date="2017" name="Nature">
        <title>The Apostasia genome and the evolution of orchids.</title>
        <authorList>
            <person name="Zhang G.Q."/>
            <person name="Liu K.W."/>
            <person name="Li Z."/>
            <person name="Lohaus R."/>
            <person name="Hsiao Y.Y."/>
            <person name="Niu S.C."/>
            <person name="Wang J.Y."/>
            <person name="Lin Y.C."/>
            <person name="Xu Q."/>
            <person name="Chen L.J."/>
            <person name="Yoshida K."/>
            <person name="Fujiwara S."/>
            <person name="Wang Z.W."/>
            <person name="Zhang Y.Q."/>
            <person name="Mitsuda N."/>
            <person name="Wang M."/>
            <person name="Liu G.H."/>
            <person name="Pecoraro L."/>
            <person name="Huang H.X."/>
            <person name="Xiao X.J."/>
            <person name="Lin M."/>
            <person name="Wu X.Y."/>
            <person name="Wu W.L."/>
            <person name="Chen Y.Y."/>
            <person name="Chang S.B."/>
            <person name="Sakamoto S."/>
            <person name="Ohme-Takagi M."/>
            <person name="Yagi M."/>
            <person name="Zeng S.J."/>
            <person name="Shen C.Y."/>
            <person name="Yeh C.M."/>
            <person name="Luo Y.B."/>
            <person name="Tsai W.C."/>
            <person name="Van de Peer Y."/>
            <person name="Liu Z.J."/>
        </authorList>
    </citation>
    <scope>NUCLEOTIDE SEQUENCE [LARGE SCALE GENOMIC DNA]</scope>
    <source>
        <tissue evidence="1">The whole plant</tissue>
    </source>
</reference>
<gene>
    <name evidence="1" type="ORF">MA16_Dca029204</name>
</gene>
<reference evidence="1 2" key="1">
    <citation type="journal article" date="2016" name="Sci. Rep.">
        <title>The Dendrobium catenatum Lindl. genome sequence provides insights into polysaccharide synthase, floral development and adaptive evolution.</title>
        <authorList>
            <person name="Zhang G.Q."/>
            <person name="Xu Q."/>
            <person name="Bian C."/>
            <person name="Tsai W.C."/>
            <person name="Yeh C.M."/>
            <person name="Liu K.W."/>
            <person name="Yoshida K."/>
            <person name="Zhang L.S."/>
            <person name="Chang S.B."/>
            <person name="Chen F."/>
            <person name="Shi Y."/>
            <person name="Su Y.Y."/>
            <person name="Zhang Y.Q."/>
            <person name="Chen L.J."/>
            <person name="Yin Y."/>
            <person name="Lin M."/>
            <person name="Huang H."/>
            <person name="Deng H."/>
            <person name="Wang Z.W."/>
            <person name="Zhu S.L."/>
            <person name="Zhao X."/>
            <person name="Deng C."/>
            <person name="Niu S.C."/>
            <person name="Huang J."/>
            <person name="Wang M."/>
            <person name="Liu G.H."/>
            <person name="Yang H.J."/>
            <person name="Xiao X.J."/>
            <person name="Hsiao Y.Y."/>
            <person name="Wu W.L."/>
            <person name="Chen Y.Y."/>
            <person name="Mitsuda N."/>
            <person name="Ohme-Takagi M."/>
            <person name="Luo Y.B."/>
            <person name="Van de Peer Y."/>
            <person name="Liu Z.J."/>
        </authorList>
    </citation>
    <scope>NUCLEOTIDE SEQUENCE [LARGE SCALE GENOMIC DNA]</scope>
    <source>
        <tissue evidence="1">The whole plant</tissue>
    </source>
</reference>
<dbReference type="AlphaFoldDB" id="A0A2I0V8T1"/>
<evidence type="ECO:0000313" key="1">
    <source>
        <dbReference type="EMBL" id="PKU59817.1"/>
    </source>
</evidence>
<sequence>MKELNHLLRRARFIVGEAVGDGEEAEIGAEDESAESAMVVFSVEEADAEAAGEGEGFG</sequence>
<evidence type="ECO:0000313" key="2">
    <source>
        <dbReference type="Proteomes" id="UP000233837"/>
    </source>
</evidence>
<protein>
    <submittedName>
        <fullName evidence="1">Uncharacterized protein</fullName>
    </submittedName>
</protein>